<evidence type="ECO:0000313" key="1">
    <source>
        <dbReference type="EMBL" id="ECZ7313985.1"/>
    </source>
</evidence>
<gene>
    <name evidence="1" type="ORF">F8351_23670</name>
</gene>
<dbReference type="SUPFAM" id="SSF46785">
    <property type="entry name" value="Winged helix' DNA-binding domain"/>
    <property type="match status" value="1"/>
</dbReference>
<proteinExistence type="predicted"/>
<dbReference type="AlphaFoldDB" id="A0A624WGM8"/>
<organism evidence="1">
    <name type="scientific">Salmonella enterica</name>
    <name type="common">Salmonella choleraesuis</name>
    <dbReference type="NCBI Taxonomy" id="28901"/>
    <lineage>
        <taxon>Bacteria</taxon>
        <taxon>Pseudomonadati</taxon>
        <taxon>Pseudomonadota</taxon>
        <taxon>Gammaproteobacteria</taxon>
        <taxon>Enterobacterales</taxon>
        <taxon>Enterobacteriaceae</taxon>
        <taxon>Salmonella</taxon>
    </lineage>
</organism>
<comment type="caution">
    <text evidence="1">The sequence shown here is derived from an EMBL/GenBank/DDBJ whole genome shotgun (WGS) entry which is preliminary data.</text>
</comment>
<dbReference type="EMBL" id="AALHPX010000261">
    <property type="protein sequence ID" value="ECZ7313985.1"/>
    <property type="molecule type" value="Genomic_DNA"/>
</dbReference>
<reference evidence="1" key="1">
    <citation type="submission" date="2019-10" db="EMBL/GenBank/DDBJ databases">
        <authorList>
            <consortium name="PulseNet: The National Subtyping Network for Foodborne Disease Surveillance"/>
            <person name="Tarr C.L."/>
            <person name="Trees E."/>
            <person name="Katz L.S."/>
            <person name="Carleton-Romer H.A."/>
            <person name="Stroika S."/>
            <person name="Kucerova Z."/>
            <person name="Roache K.F."/>
            <person name="Sabol A.L."/>
            <person name="Besser J."/>
            <person name="Gerner-Smidt P."/>
        </authorList>
    </citation>
    <scope>NUCLEOTIDE SEQUENCE</scope>
    <source>
        <strain evidence="1">PNUSAS104137</strain>
    </source>
</reference>
<accession>A0A624WGM8</accession>
<sequence length="243" mass="28409">MFESENTYRDRFKDKFDFAVVTIAKFGFTTRKLLSALFNVSSQGNWQFFKKLESSGLVSVHPVLGSRAKVYMLTKSGFEYAKYLLPSSNLVYRKTLSLPYLNHSLNIQNFIVEKREVIKSYLSESEITPMGFSRQPDLLVTMKNNKIIAVEMELTQKSAARIQYNYSSALRDIERNSYHNVIYVFTNANVLRFYKDIYNQESWNTYQIQIDKKLRQVGVFSPSELRNRYGDFVFNLQSSYQLG</sequence>
<protein>
    <submittedName>
        <fullName evidence="1">Uncharacterized protein</fullName>
    </submittedName>
</protein>
<dbReference type="InterPro" id="IPR036390">
    <property type="entry name" value="WH_DNA-bd_sf"/>
</dbReference>
<name>A0A624WGM8_SALER</name>